<keyword evidence="3 6" id="KW-0812">Transmembrane</keyword>
<evidence type="ECO:0000313" key="8">
    <source>
        <dbReference type="EMBL" id="UTT63145.1"/>
    </source>
</evidence>
<sequence length="232" mass="23058">MTDVDAPSAAPRPLAIRMLAEALGSAGLGATVIGSGIMATRLTDDVGVQLLINAVATAAALVVLIVVLGPVSGAHLNPVVTAALAVQRRVPAREILPTVLAQVLGFAAGAVLANLMYGGAAVSISTTVRAEPGLLLGEVVATAGLVAVILTLVARDQQAWVPAAVGLYIGSAYFVTSSTSFANPGITLGRILSDSFAGIAPESAPAFIAAQLVGAAVGVLVVRALLAPSARR</sequence>
<feature type="transmembrane region" description="Helical" evidence="7">
    <location>
        <begin position="50"/>
        <end position="74"/>
    </location>
</feature>
<dbReference type="PANTHER" id="PTHR19139:SF199">
    <property type="entry name" value="MIP17260P"/>
    <property type="match status" value="1"/>
</dbReference>
<evidence type="ECO:0000256" key="6">
    <source>
        <dbReference type="RuleBase" id="RU000477"/>
    </source>
</evidence>
<evidence type="ECO:0000256" key="7">
    <source>
        <dbReference type="SAM" id="Phobius"/>
    </source>
</evidence>
<dbReference type="InterPro" id="IPR000425">
    <property type="entry name" value="MIP"/>
</dbReference>
<gene>
    <name evidence="8" type="ORF">NNL39_03260</name>
</gene>
<dbReference type="Proteomes" id="UP001060039">
    <property type="component" value="Chromosome"/>
</dbReference>
<dbReference type="PANTHER" id="PTHR19139">
    <property type="entry name" value="AQUAPORIN TRANSPORTER"/>
    <property type="match status" value="1"/>
</dbReference>
<dbReference type="Gene3D" id="1.20.1080.10">
    <property type="entry name" value="Glycerol uptake facilitator protein"/>
    <property type="match status" value="1"/>
</dbReference>
<evidence type="ECO:0000313" key="9">
    <source>
        <dbReference type="Proteomes" id="UP001060039"/>
    </source>
</evidence>
<name>A0ABY5FXV0_9MICO</name>
<dbReference type="InterPro" id="IPR034294">
    <property type="entry name" value="Aquaporin_transptr"/>
</dbReference>
<feature type="transmembrane region" description="Helical" evidence="7">
    <location>
        <begin position="18"/>
        <end position="38"/>
    </location>
</feature>
<keyword evidence="4 7" id="KW-1133">Transmembrane helix</keyword>
<evidence type="ECO:0000256" key="4">
    <source>
        <dbReference type="ARBA" id="ARBA00022989"/>
    </source>
</evidence>
<keyword evidence="5 7" id="KW-0472">Membrane</keyword>
<organism evidence="8 9">
    <name type="scientific">Microcella humidisoli</name>
    <dbReference type="NCBI Taxonomy" id="2963406"/>
    <lineage>
        <taxon>Bacteria</taxon>
        <taxon>Bacillati</taxon>
        <taxon>Actinomycetota</taxon>
        <taxon>Actinomycetes</taxon>
        <taxon>Micrococcales</taxon>
        <taxon>Microbacteriaceae</taxon>
        <taxon>Microcella</taxon>
    </lineage>
</organism>
<dbReference type="SUPFAM" id="SSF81338">
    <property type="entry name" value="Aquaporin-like"/>
    <property type="match status" value="1"/>
</dbReference>
<dbReference type="EMBL" id="CP101497">
    <property type="protein sequence ID" value="UTT63145.1"/>
    <property type="molecule type" value="Genomic_DNA"/>
</dbReference>
<evidence type="ECO:0000256" key="2">
    <source>
        <dbReference type="ARBA" id="ARBA00006175"/>
    </source>
</evidence>
<dbReference type="Pfam" id="PF00230">
    <property type="entry name" value="MIP"/>
    <property type="match status" value="1"/>
</dbReference>
<comment type="subcellular location">
    <subcellularLocation>
        <location evidence="1">Membrane</location>
        <topology evidence="1">Multi-pass membrane protein</topology>
    </subcellularLocation>
</comment>
<reference evidence="8" key="1">
    <citation type="submission" date="2022-07" db="EMBL/GenBank/DDBJ databases">
        <title>Taxonomic analysis of Microcella humidisoli nov. sp., isolated from riverside soil.</title>
        <authorList>
            <person name="Molina K.M."/>
            <person name="Kim S.B."/>
        </authorList>
    </citation>
    <scope>NUCLEOTIDE SEQUENCE</scope>
    <source>
        <strain evidence="8">MMS21-STM10</strain>
    </source>
</reference>
<feature type="transmembrane region" description="Helical" evidence="7">
    <location>
        <begin position="206"/>
        <end position="226"/>
    </location>
</feature>
<keyword evidence="9" id="KW-1185">Reference proteome</keyword>
<accession>A0ABY5FXV0</accession>
<comment type="similarity">
    <text evidence="2 6">Belongs to the MIP/aquaporin (TC 1.A.8) family.</text>
</comment>
<dbReference type="RefSeq" id="WP_255160277.1">
    <property type="nucleotide sequence ID" value="NZ_CP101497.1"/>
</dbReference>
<evidence type="ECO:0000256" key="3">
    <source>
        <dbReference type="ARBA" id="ARBA00022692"/>
    </source>
</evidence>
<keyword evidence="6" id="KW-0813">Transport</keyword>
<protein>
    <submittedName>
        <fullName evidence="8">Aquaporin</fullName>
    </submittedName>
</protein>
<proteinExistence type="inferred from homology"/>
<dbReference type="InterPro" id="IPR023271">
    <property type="entry name" value="Aquaporin-like"/>
</dbReference>
<evidence type="ECO:0000256" key="5">
    <source>
        <dbReference type="ARBA" id="ARBA00023136"/>
    </source>
</evidence>
<evidence type="ECO:0000256" key="1">
    <source>
        <dbReference type="ARBA" id="ARBA00004141"/>
    </source>
</evidence>
<feature type="transmembrane region" description="Helical" evidence="7">
    <location>
        <begin position="133"/>
        <end position="153"/>
    </location>
</feature>
<dbReference type="PRINTS" id="PR00783">
    <property type="entry name" value="MINTRINSICP"/>
</dbReference>